<dbReference type="InterPro" id="IPR013325">
    <property type="entry name" value="RNA_pol_sigma_r2"/>
</dbReference>
<dbReference type="OrthoDB" id="8479261at2"/>
<dbReference type="SUPFAM" id="SSF88946">
    <property type="entry name" value="Sigma2 domain of RNA polymerase sigma factors"/>
    <property type="match status" value="1"/>
</dbReference>
<gene>
    <name evidence="2" type="ORF">D187_006816</name>
</gene>
<organism evidence="2 3">
    <name type="scientific">Cystobacter fuscus (strain ATCC 25194 / DSM 2262 / NBRC 100088 / M29)</name>
    <dbReference type="NCBI Taxonomy" id="1242864"/>
    <lineage>
        <taxon>Bacteria</taxon>
        <taxon>Pseudomonadati</taxon>
        <taxon>Myxococcota</taxon>
        <taxon>Myxococcia</taxon>
        <taxon>Myxococcales</taxon>
        <taxon>Cystobacterineae</taxon>
        <taxon>Archangiaceae</taxon>
        <taxon>Cystobacter</taxon>
    </lineage>
</organism>
<dbReference type="eggNOG" id="COG1595">
    <property type="taxonomic scope" value="Bacteria"/>
</dbReference>
<dbReference type="GO" id="GO:0003700">
    <property type="term" value="F:DNA-binding transcription factor activity"/>
    <property type="evidence" value="ECO:0007669"/>
    <property type="project" value="InterPro"/>
</dbReference>
<dbReference type="InterPro" id="IPR007627">
    <property type="entry name" value="RNA_pol_sigma70_r2"/>
</dbReference>
<reference evidence="2" key="1">
    <citation type="submission" date="2013-05" db="EMBL/GenBank/DDBJ databases">
        <title>Genome assembly of Cystobacter fuscus DSM 2262.</title>
        <authorList>
            <person name="Sharma G."/>
            <person name="Khatri I."/>
            <person name="Kaur C."/>
            <person name="Mayilraj S."/>
            <person name="Subramanian S."/>
        </authorList>
    </citation>
    <scope>NUCLEOTIDE SEQUENCE [LARGE SCALE GENOMIC DNA]</scope>
    <source>
        <strain evidence="2">DSM 2262</strain>
    </source>
</reference>
<evidence type="ECO:0000313" key="2">
    <source>
        <dbReference type="EMBL" id="EPX57062.1"/>
    </source>
</evidence>
<dbReference type="RefSeq" id="WP_002630337.1">
    <property type="nucleotide sequence ID" value="NZ_ANAH02000064.1"/>
</dbReference>
<comment type="caution">
    <text evidence="2">The sequence shown here is derived from an EMBL/GenBank/DDBJ whole genome shotgun (WGS) entry which is preliminary data.</text>
</comment>
<dbReference type="GO" id="GO:0006352">
    <property type="term" value="P:DNA-templated transcription initiation"/>
    <property type="evidence" value="ECO:0007669"/>
    <property type="project" value="InterPro"/>
</dbReference>
<evidence type="ECO:0000313" key="3">
    <source>
        <dbReference type="Proteomes" id="UP000011682"/>
    </source>
</evidence>
<accession>S9P4C0</accession>
<proteinExistence type="predicted"/>
<feature type="domain" description="RNA polymerase sigma-70 region 2" evidence="1">
    <location>
        <begin position="35"/>
        <end position="95"/>
    </location>
</feature>
<dbReference type="AlphaFoldDB" id="S9P4C0"/>
<dbReference type="Proteomes" id="UP000011682">
    <property type="component" value="Unassembled WGS sequence"/>
</dbReference>
<evidence type="ECO:0000259" key="1">
    <source>
        <dbReference type="Pfam" id="PF04542"/>
    </source>
</evidence>
<dbReference type="Pfam" id="PF04542">
    <property type="entry name" value="Sigma70_r2"/>
    <property type="match status" value="1"/>
</dbReference>
<name>S9P4C0_CYSF2</name>
<protein>
    <submittedName>
        <fullName evidence="2">RNA polymerase sigma-70 factor</fullName>
    </submittedName>
</protein>
<dbReference type="Gene3D" id="1.10.1740.10">
    <property type="match status" value="1"/>
</dbReference>
<sequence length="202" mass="23296">MSIPPPIEESELHARVLKRDNVASVDVYLFFAERIIKALLHDRVCDTETAHDAMVDAVVAYLKNPERYEPGKGSLITYLIKAARYKALDRRRSAAALQRGDQNYYDRRVEDPARSPKEKMEDFVEAKLLLKRFLESGRLKNEQEVEHLRLVLSGEGSTRLVAATLGLGRLPWEQLQQQVKRHRDRLMKLLERFGKEESNDPA</sequence>
<keyword evidence="3" id="KW-1185">Reference proteome</keyword>
<dbReference type="EMBL" id="ANAH02000064">
    <property type="protein sequence ID" value="EPX57062.1"/>
    <property type="molecule type" value="Genomic_DNA"/>
</dbReference>